<protein>
    <submittedName>
        <fullName evidence="3">Uncharacterized protein</fullName>
    </submittedName>
</protein>
<sequence>MRRRDGVGHSSLPSSPTSFQRRNSISNQNLQDESNQHQDQQSEKENRNDSQELEKYCNDYTISQNHNIKPQKKVKNLSQLKTHRYPSPSAIGGNGHNSSVSYNQQVSTPINMNRIAGTSFFDSRNHRMELNNAYKLIDILKRENNQIKSKQNQDTFLIDQVGNLKTDILMKQKEIEQLKIENKTLKKIKRKQESALGNHSEENKINLKIQQYQNQILELTSALKNEKSKNLQIERNAKKQHAFMTDIYNEYRFICQQQNLQPKIKFEKYNQMIENNSICNNDQNDVDQEDELSQQQNSQRLFPDSITSLQHQKQISDIISMPFTQQNFMKLKEMALQYIKQLEEIDQQQKRENQRQQKMIMQQQQEQQKMDNFILQQSLNKQKIIENNRYENHSSDDSQQSQRISNNISSSKHSQQQQQKETHSYNHIPSSSRQSNRVNRKSIEIISEEDFESSQKGLDSNKKKTYSPDDIAKKIESDHCNRITNFRKQEIIGFQSDDYQTNEEKAKANKKQNNQNKLNPLFTNEYVEDSDQNDEAVSLQASMGSQLIVCLKEAFVGQSYLDIDSRDFNDRAILKRKYNLKIVSITVYLNKELRIINGLRCEYAESEDIFTKEQKIVKGKDNVFGSDSSSKVKVKMDKDDYLQNISVIYDIKEKLIRQITFISAKNQIYVTGEVDQSQKDKQYEKQQLNISQQEYPVCVFGTLKPYSKQGEKKHSDCVSCICYLGFQLALENEDLEDDAQQGNQMNKKDLKQKK</sequence>
<keyword evidence="4" id="KW-1185">Reference proteome</keyword>
<dbReference type="Gene3D" id="2.100.10.30">
    <property type="entry name" value="Jacalin-like lectin domain"/>
    <property type="match status" value="1"/>
</dbReference>
<dbReference type="SUPFAM" id="SSF51101">
    <property type="entry name" value="Mannose-binding lectins"/>
    <property type="match status" value="1"/>
</dbReference>
<dbReference type="InParanoid" id="Q24GH1"/>
<feature type="compositionally biased region" description="Basic and acidic residues" evidence="2">
    <location>
        <begin position="459"/>
        <end position="470"/>
    </location>
</feature>
<dbReference type="EMBL" id="GG662257">
    <property type="protein sequence ID" value="EAS06900.2"/>
    <property type="molecule type" value="Genomic_DNA"/>
</dbReference>
<feature type="region of interest" description="Disordered" evidence="2">
    <location>
        <begin position="1"/>
        <end position="51"/>
    </location>
</feature>
<evidence type="ECO:0000313" key="4">
    <source>
        <dbReference type="Proteomes" id="UP000009168"/>
    </source>
</evidence>
<dbReference type="RefSeq" id="XP_001027142.2">
    <property type="nucleotide sequence ID" value="XM_001027142.2"/>
</dbReference>
<feature type="compositionally biased region" description="Low complexity" evidence="2">
    <location>
        <begin position="397"/>
        <end position="419"/>
    </location>
</feature>
<feature type="compositionally biased region" description="Polar residues" evidence="2">
    <location>
        <begin position="11"/>
        <end position="33"/>
    </location>
</feature>
<feature type="compositionally biased region" description="Polar residues" evidence="2">
    <location>
        <begin position="425"/>
        <end position="437"/>
    </location>
</feature>
<dbReference type="AlphaFoldDB" id="Q24GH1"/>
<dbReference type="GeneID" id="7845518"/>
<accession>Q24GH1</accession>
<dbReference type="Proteomes" id="UP000009168">
    <property type="component" value="Unassembled WGS sequence"/>
</dbReference>
<dbReference type="KEGG" id="tet:TTHERM_00726200"/>
<evidence type="ECO:0000256" key="1">
    <source>
        <dbReference type="SAM" id="Coils"/>
    </source>
</evidence>
<evidence type="ECO:0000256" key="2">
    <source>
        <dbReference type="SAM" id="MobiDB-lite"/>
    </source>
</evidence>
<evidence type="ECO:0000313" key="3">
    <source>
        <dbReference type="EMBL" id="EAS06900.2"/>
    </source>
</evidence>
<feature type="compositionally biased region" description="Basic and acidic residues" evidence="2">
    <location>
        <begin position="34"/>
        <end position="51"/>
    </location>
</feature>
<feature type="region of interest" description="Disordered" evidence="2">
    <location>
        <begin position="390"/>
        <end position="470"/>
    </location>
</feature>
<keyword evidence="1" id="KW-0175">Coiled coil</keyword>
<dbReference type="HOGENOM" id="CLU_378804_0_0_1"/>
<feature type="coiled-coil region" evidence="1">
    <location>
        <begin position="331"/>
        <end position="366"/>
    </location>
</feature>
<name>Q24GH1_TETTS</name>
<organism evidence="3 4">
    <name type="scientific">Tetrahymena thermophila (strain SB210)</name>
    <dbReference type="NCBI Taxonomy" id="312017"/>
    <lineage>
        <taxon>Eukaryota</taxon>
        <taxon>Sar</taxon>
        <taxon>Alveolata</taxon>
        <taxon>Ciliophora</taxon>
        <taxon>Intramacronucleata</taxon>
        <taxon>Oligohymenophorea</taxon>
        <taxon>Hymenostomatida</taxon>
        <taxon>Tetrahymenina</taxon>
        <taxon>Tetrahymenidae</taxon>
        <taxon>Tetrahymena</taxon>
    </lineage>
</organism>
<dbReference type="InterPro" id="IPR036404">
    <property type="entry name" value="Jacalin-like_lectin_dom_sf"/>
</dbReference>
<gene>
    <name evidence="3" type="ORF">TTHERM_00726200</name>
</gene>
<feature type="coiled-coil region" evidence="1">
    <location>
        <begin position="130"/>
        <end position="229"/>
    </location>
</feature>
<reference evidence="4" key="1">
    <citation type="journal article" date="2006" name="PLoS Biol.">
        <title>Macronuclear genome sequence of the ciliate Tetrahymena thermophila, a model eukaryote.</title>
        <authorList>
            <person name="Eisen J.A."/>
            <person name="Coyne R.S."/>
            <person name="Wu M."/>
            <person name="Wu D."/>
            <person name="Thiagarajan M."/>
            <person name="Wortman J.R."/>
            <person name="Badger J.H."/>
            <person name="Ren Q."/>
            <person name="Amedeo P."/>
            <person name="Jones K.M."/>
            <person name="Tallon L.J."/>
            <person name="Delcher A.L."/>
            <person name="Salzberg S.L."/>
            <person name="Silva J.C."/>
            <person name="Haas B.J."/>
            <person name="Majoros W.H."/>
            <person name="Farzad M."/>
            <person name="Carlton J.M."/>
            <person name="Smith R.K. Jr."/>
            <person name="Garg J."/>
            <person name="Pearlman R.E."/>
            <person name="Karrer K.M."/>
            <person name="Sun L."/>
            <person name="Manning G."/>
            <person name="Elde N.C."/>
            <person name="Turkewitz A.P."/>
            <person name="Asai D.J."/>
            <person name="Wilkes D.E."/>
            <person name="Wang Y."/>
            <person name="Cai H."/>
            <person name="Collins K."/>
            <person name="Stewart B.A."/>
            <person name="Lee S.R."/>
            <person name="Wilamowska K."/>
            <person name="Weinberg Z."/>
            <person name="Ruzzo W.L."/>
            <person name="Wloga D."/>
            <person name="Gaertig J."/>
            <person name="Frankel J."/>
            <person name="Tsao C.-C."/>
            <person name="Gorovsky M.A."/>
            <person name="Keeling P.J."/>
            <person name="Waller R.F."/>
            <person name="Patron N.J."/>
            <person name="Cherry J.M."/>
            <person name="Stover N.A."/>
            <person name="Krieger C.J."/>
            <person name="del Toro C."/>
            <person name="Ryder H.F."/>
            <person name="Williamson S.C."/>
            <person name="Barbeau R.A."/>
            <person name="Hamilton E.P."/>
            <person name="Orias E."/>
        </authorList>
    </citation>
    <scope>NUCLEOTIDE SEQUENCE [LARGE SCALE GENOMIC DNA]</scope>
    <source>
        <strain evidence="4">SB210</strain>
    </source>
</reference>
<proteinExistence type="predicted"/>